<evidence type="ECO:0000313" key="2">
    <source>
        <dbReference type="EMBL" id="MFC4805450.1"/>
    </source>
</evidence>
<organism evidence="2 3">
    <name type="scientific">Filifactor villosus</name>
    <dbReference type="NCBI Taxonomy" id="29374"/>
    <lineage>
        <taxon>Bacteria</taxon>
        <taxon>Bacillati</taxon>
        <taxon>Bacillota</taxon>
        <taxon>Clostridia</taxon>
        <taxon>Peptostreptococcales</taxon>
        <taxon>Filifactoraceae</taxon>
        <taxon>Filifactor</taxon>
    </lineage>
</organism>
<evidence type="ECO:0000256" key="1">
    <source>
        <dbReference type="SAM" id="MobiDB-lite"/>
    </source>
</evidence>
<dbReference type="InterPro" id="IPR025580">
    <property type="entry name" value="Gp46"/>
</dbReference>
<feature type="compositionally biased region" description="Polar residues" evidence="1">
    <location>
        <begin position="26"/>
        <end position="37"/>
    </location>
</feature>
<gene>
    <name evidence="2" type="ORF">ACFO4R_10245</name>
</gene>
<dbReference type="EMBL" id="JBHSHL010000051">
    <property type="protein sequence ID" value="MFC4805450.1"/>
    <property type="molecule type" value="Genomic_DNA"/>
</dbReference>
<feature type="region of interest" description="Disordered" evidence="1">
    <location>
        <begin position="14"/>
        <end position="37"/>
    </location>
</feature>
<proteinExistence type="predicted"/>
<reference evidence="3" key="1">
    <citation type="journal article" date="2019" name="Int. J. Syst. Evol. Microbiol.">
        <title>The Global Catalogue of Microorganisms (GCM) 10K type strain sequencing project: providing services to taxonomists for standard genome sequencing and annotation.</title>
        <authorList>
            <consortium name="The Broad Institute Genomics Platform"/>
            <consortium name="The Broad Institute Genome Sequencing Center for Infectious Disease"/>
            <person name="Wu L."/>
            <person name="Ma J."/>
        </authorList>
    </citation>
    <scope>NUCLEOTIDE SEQUENCE [LARGE SCALE GENOMIC DNA]</scope>
    <source>
        <strain evidence="3">CCUG 46385</strain>
    </source>
</reference>
<dbReference type="Pfam" id="PF14265">
    <property type="entry name" value="DUF4355"/>
    <property type="match status" value="1"/>
</dbReference>
<evidence type="ECO:0000313" key="3">
    <source>
        <dbReference type="Proteomes" id="UP001595916"/>
    </source>
</evidence>
<keyword evidence="3" id="KW-1185">Reference proteome</keyword>
<dbReference type="Proteomes" id="UP001595916">
    <property type="component" value="Unassembled WGS sequence"/>
</dbReference>
<feature type="region of interest" description="Disordered" evidence="1">
    <location>
        <begin position="157"/>
        <end position="187"/>
    </location>
</feature>
<sequence length="187" mass="20682">MRYVLNKENFKFFAPDDGATGGGSAEGQSTQAEEAKTFTQEEVEAMKAEWEKITSEKHATEIEKAKQAATKEAERVAKLSADEKKAEELKNLQDKVADLEREKVLSALKEDARAVLEEQKLPSSFLNFVLGEDIDKTKENINALKKVFDESVQATVEERLKGKTPESGGTGSQDNDIQAQFKAALRA</sequence>
<comment type="caution">
    <text evidence="2">The sequence shown here is derived from an EMBL/GenBank/DDBJ whole genome shotgun (WGS) entry which is preliminary data.</text>
</comment>
<name>A0ABV9QM91_9FIRM</name>
<dbReference type="RefSeq" id="WP_379789014.1">
    <property type="nucleotide sequence ID" value="NZ_JBHSHL010000051.1"/>
</dbReference>
<accession>A0ABV9QM91</accession>
<protein>
    <submittedName>
        <fullName evidence="2">DUF4355 domain-containing protein</fullName>
    </submittedName>
</protein>